<comment type="caution">
    <text evidence="1">The sequence shown here is derived from an EMBL/GenBank/DDBJ whole genome shotgun (WGS) entry which is preliminary data.</text>
</comment>
<dbReference type="RefSeq" id="WP_191210988.1">
    <property type="nucleotide sequence ID" value="NZ_BAABKL010000033.1"/>
</dbReference>
<proteinExistence type="predicted"/>
<evidence type="ECO:0000313" key="2">
    <source>
        <dbReference type="Proteomes" id="UP000632289"/>
    </source>
</evidence>
<protein>
    <recommendedName>
        <fullName evidence="3">HEXXH motif domain-containing protein</fullName>
    </recommendedName>
</protein>
<evidence type="ECO:0000313" key="1">
    <source>
        <dbReference type="EMBL" id="MBD3933691.1"/>
    </source>
</evidence>
<keyword evidence="2" id="KW-1185">Reference proteome</keyword>
<reference evidence="1" key="1">
    <citation type="submission" date="2020-09" db="EMBL/GenBank/DDBJ databases">
        <title>Secondary metabolite and genome analysis of marine Streptomyces chumphonensis KK1-2T.</title>
        <authorList>
            <person name="Phongsopitanun W."/>
            <person name="Kanchanasin P."/>
            <person name="Pittayakhajonwut P."/>
            <person name="Suwanborirux K."/>
            <person name="Tanasupawat S."/>
        </authorList>
    </citation>
    <scope>NUCLEOTIDE SEQUENCE</scope>
    <source>
        <strain evidence="1">KK1-2</strain>
    </source>
</reference>
<evidence type="ECO:0008006" key="3">
    <source>
        <dbReference type="Google" id="ProtNLM"/>
    </source>
</evidence>
<dbReference type="AlphaFoldDB" id="A0A927IET0"/>
<accession>A0A927IET0</accession>
<dbReference type="InterPro" id="IPR026337">
    <property type="entry name" value="AKG_HExxH"/>
</dbReference>
<dbReference type="NCBIfam" id="TIGR04267">
    <property type="entry name" value="mod_HExxH"/>
    <property type="match status" value="1"/>
</dbReference>
<gene>
    <name evidence="1" type="ORF">IF129_19300</name>
</gene>
<dbReference type="Proteomes" id="UP000632289">
    <property type="component" value="Unassembled WGS sequence"/>
</dbReference>
<organism evidence="1 2">
    <name type="scientific">Streptomyces chumphonensis</name>
    <dbReference type="NCBI Taxonomy" id="1214925"/>
    <lineage>
        <taxon>Bacteria</taxon>
        <taxon>Bacillati</taxon>
        <taxon>Actinomycetota</taxon>
        <taxon>Actinomycetes</taxon>
        <taxon>Kitasatosporales</taxon>
        <taxon>Streptomycetaceae</taxon>
        <taxon>Streptomyces</taxon>
    </lineage>
</organism>
<name>A0A927IET0_9ACTN</name>
<sequence>MAATGVTEPTRLPGPALARLATTRPVPGDLALLHRAVEDRRLVLLKALHTRLRRYPDAVRPEARRAFAFHWALLARAESRHPRAARAALGYPTVGARLVAALRAPDGIGLERALTAFGATASAVALRTGTSFSAELATEGGVLALPGVGVFHTTAPWVRLTARRGAAWLAPPRRPGGAVLLRLPARSGGAPGPILAGGGPGWRQPRRLPGAGVWLEDVDPYRVPAGGVGLPTGTPHTAADRVEVGAYPWADRWRAALAVLLTADPLRALEARSLLRAVVPLGATPHDGPAAAGGRLSATTRAAPGALLTTRPGSPAELAAVIVHETHHTELDLVDDLVPLLHDATGPSEALRLPTGAGGALHTVGWRADPRPVRGVLHGTYAHLALADLWARLARGTTAPAHVREAARERYERCWEQVGQALPVLLNSSELTYAGREFAIGMSEYHRSLGNRPGIPHG</sequence>
<dbReference type="EMBL" id="JACXYU010000011">
    <property type="protein sequence ID" value="MBD3933691.1"/>
    <property type="molecule type" value="Genomic_DNA"/>
</dbReference>